<accession>A0ACC2XKE1</accession>
<keyword evidence="2" id="KW-1185">Reference proteome</keyword>
<evidence type="ECO:0000313" key="1">
    <source>
        <dbReference type="EMBL" id="KAJ9123855.1"/>
    </source>
</evidence>
<sequence length="307" mass="34621">MYQYQEMLSDQEERTTQLADAKQKAEAVELKHVTLTAEFEQNMNMLLAREEDLKVARQEAVQLQIALDEMNEQLIVIARQIQEEKYVSESYMRGEQRLNEIAVDLKATVNESVKDVGGLFQKIGESSANTFSFRYIAQPTLQIRIARKNDVLNANTGAAAAYGTKLNGLADQLHQDIEAFKSVHTDFGSMLNEELVSFAARNAESLEKDKAYLETQLESFGQAIQRSRSEFEAQHGTALGLNSEVAQAQTELQQNLIAWMGEQRQMVEKAIANVENVQRTHLLEVGDNIILLTKRILITHQLCTSGR</sequence>
<reference evidence="1" key="1">
    <citation type="submission" date="2023-04" db="EMBL/GenBank/DDBJ databases">
        <title>Draft Genome sequencing of Naganishia species isolated from polar environments using Oxford Nanopore Technology.</title>
        <authorList>
            <person name="Leo P."/>
            <person name="Venkateswaran K."/>
        </authorList>
    </citation>
    <scope>NUCLEOTIDE SEQUENCE</scope>
    <source>
        <strain evidence="1">DBVPG 5303</strain>
    </source>
</reference>
<gene>
    <name evidence="1" type="ORF">QFC24_003632</name>
</gene>
<comment type="caution">
    <text evidence="1">The sequence shown here is derived from an EMBL/GenBank/DDBJ whole genome shotgun (WGS) entry which is preliminary data.</text>
</comment>
<proteinExistence type="predicted"/>
<protein>
    <submittedName>
        <fullName evidence="1">Uncharacterized protein</fullName>
    </submittedName>
</protein>
<dbReference type="EMBL" id="JASBWV010000011">
    <property type="protein sequence ID" value="KAJ9123855.1"/>
    <property type="molecule type" value="Genomic_DNA"/>
</dbReference>
<organism evidence="1 2">
    <name type="scientific">Naganishia onofrii</name>
    <dbReference type="NCBI Taxonomy" id="1851511"/>
    <lineage>
        <taxon>Eukaryota</taxon>
        <taxon>Fungi</taxon>
        <taxon>Dikarya</taxon>
        <taxon>Basidiomycota</taxon>
        <taxon>Agaricomycotina</taxon>
        <taxon>Tremellomycetes</taxon>
        <taxon>Filobasidiales</taxon>
        <taxon>Filobasidiaceae</taxon>
        <taxon>Naganishia</taxon>
    </lineage>
</organism>
<evidence type="ECO:0000313" key="2">
    <source>
        <dbReference type="Proteomes" id="UP001234202"/>
    </source>
</evidence>
<name>A0ACC2XKE1_9TREE</name>
<dbReference type="Proteomes" id="UP001234202">
    <property type="component" value="Unassembled WGS sequence"/>
</dbReference>